<dbReference type="AlphaFoldDB" id="A0A5A7NAQ5"/>
<reference evidence="3 4" key="1">
    <citation type="submission" date="2019-09" db="EMBL/GenBank/DDBJ databases">
        <title>NBRP : Genome information of microbial organism related human and environment.</title>
        <authorList>
            <person name="Hattori M."/>
            <person name="Oshima K."/>
            <person name="Inaba H."/>
            <person name="Suda W."/>
            <person name="Sakamoto M."/>
            <person name="Iino T."/>
            <person name="Kitahara M."/>
            <person name="Oshida Y."/>
            <person name="Iida T."/>
            <person name="Kudo T."/>
            <person name="Itoh T."/>
            <person name="Ohkuma M."/>
        </authorList>
    </citation>
    <scope>NUCLEOTIDE SEQUENCE [LARGE SCALE GENOMIC DNA]</scope>
    <source>
        <strain evidence="3 4">Q-1</strain>
    </source>
</reference>
<dbReference type="Pfam" id="PF20789">
    <property type="entry name" value="4HBT_3C"/>
    <property type="match status" value="1"/>
</dbReference>
<name>A0A5A7NAQ5_9PROT</name>
<evidence type="ECO:0000259" key="2">
    <source>
        <dbReference type="Pfam" id="PF20789"/>
    </source>
</evidence>
<dbReference type="Gene3D" id="2.40.160.210">
    <property type="entry name" value="Acyl-CoA thioesterase, double hotdog domain"/>
    <property type="match status" value="1"/>
</dbReference>
<dbReference type="InterPro" id="IPR049450">
    <property type="entry name" value="ACOT8-like_C"/>
</dbReference>
<dbReference type="InterPro" id="IPR042171">
    <property type="entry name" value="Acyl-CoA_hotdog"/>
</dbReference>
<feature type="domain" description="Acyl-CoA thioesterase-like N-terminal HotDog" evidence="1">
    <location>
        <begin position="26"/>
        <end position="107"/>
    </location>
</feature>
<proteinExistence type="predicted"/>
<protein>
    <submittedName>
        <fullName evidence="3">Acyl-CoA thioesterase</fullName>
    </submittedName>
</protein>
<dbReference type="InterPro" id="IPR049449">
    <property type="entry name" value="TesB_ACOT8-like_N"/>
</dbReference>
<gene>
    <name evidence="3" type="ORF">JCM17846_24170</name>
</gene>
<sequence length="267" mass="28479">MIALSALLATATGAICPDGVMHLDAPDDWLQGRTLYGGLSAALSYATARHKLGDDLPLRSAQVAFIGPAQGALSLRPQILRRGRSVSFLSVDLLGDQGLATRTAFCFGAARPSAKAVALPPMPDVPAPESLAAVPLIEGAPAFIRHFDLRMARGSFDNQADMLIWLRHKDERLWGDDSGVDPIFSLLALADALPPAIIMGKGPMIPVSSMTWQINPLTPAPITRDGWFLMRSWAENAADGYSSQGMMTWSRDGDAVLSAQQSIAIFG</sequence>
<dbReference type="RefSeq" id="WP_042087131.1">
    <property type="nucleotide sequence ID" value="NZ_BKCN01000013.1"/>
</dbReference>
<evidence type="ECO:0000313" key="4">
    <source>
        <dbReference type="Proteomes" id="UP000324996"/>
    </source>
</evidence>
<keyword evidence="4" id="KW-1185">Reference proteome</keyword>
<accession>A0A5A7NAQ5</accession>
<evidence type="ECO:0000259" key="1">
    <source>
        <dbReference type="Pfam" id="PF13622"/>
    </source>
</evidence>
<dbReference type="InterPro" id="IPR029069">
    <property type="entry name" value="HotDog_dom_sf"/>
</dbReference>
<dbReference type="Pfam" id="PF13622">
    <property type="entry name" value="4HBT_3"/>
    <property type="match status" value="1"/>
</dbReference>
<dbReference type="Proteomes" id="UP000324996">
    <property type="component" value="Unassembled WGS sequence"/>
</dbReference>
<dbReference type="SUPFAM" id="SSF54637">
    <property type="entry name" value="Thioesterase/thiol ester dehydrase-isomerase"/>
    <property type="match status" value="2"/>
</dbReference>
<comment type="caution">
    <text evidence="3">The sequence shown here is derived from an EMBL/GenBank/DDBJ whole genome shotgun (WGS) entry which is preliminary data.</text>
</comment>
<feature type="domain" description="Acyl-CoA thioesterase-like C-terminal" evidence="2">
    <location>
        <begin position="128"/>
        <end position="264"/>
    </location>
</feature>
<evidence type="ECO:0000313" key="3">
    <source>
        <dbReference type="EMBL" id="GER04735.1"/>
    </source>
</evidence>
<organism evidence="3 4">
    <name type="scientific">Iodidimonas nitroreducens</name>
    <dbReference type="NCBI Taxonomy" id="1236968"/>
    <lineage>
        <taxon>Bacteria</taxon>
        <taxon>Pseudomonadati</taxon>
        <taxon>Pseudomonadota</taxon>
        <taxon>Alphaproteobacteria</taxon>
        <taxon>Iodidimonadales</taxon>
        <taxon>Iodidimonadaceae</taxon>
        <taxon>Iodidimonas</taxon>
    </lineage>
</organism>
<dbReference type="EMBL" id="BKCN01000013">
    <property type="protein sequence ID" value="GER04735.1"/>
    <property type="molecule type" value="Genomic_DNA"/>
</dbReference>